<evidence type="ECO:0000259" key="3">
    <source>
        <dbReference type="PROSITE" id="PS51782"/>
    </source>
</evidence>
<evidence type="ECO:0000256" key="2">
    <source>
        <dbReference type="SAM" id="SignalP"/>
    </source>
</evidence>
<dbReference type="InterPro" id="IPR018392">
    <property type="entry name" value="LysM"/>
</dbReference>
<protein>
    <submittedName>
        <fullName evidence="4">LysM peptidoglycan-binding domain-containing protein</fullName>
    </submittedName>
</protein>
<organism evidence="4 5">
    <name type="scientific">Geomonas subterranea</name>
    <dbReference type="NCBI Taxonomy" id="2847989"/>
    <lineage>
        <taxon>Bacteria</taxon>
        <taxon>Pseudomonadati</taxon>
        <taxon>Thermodesulfobacteriota</taxon>
        <taxon>Desulfuromonadia</taxon>
        <taxon>Geobacterales</taxon>
        <taxon>Geobacteraceae</taxon>
        <taxon>Geomonas</taxon>
    </lineage>
</organism>
<keyword evidence="2" id="KW-0732">Signal</keyword>
<reference evidence="4 5" key="1">
    <citation type="submission" date="2021-06" db="EMBL/GenBank/DDBJ databases">
        <title>Gemonas diversity in paddy soil.</title>
        <authorList>
            <person name="Liu G."/>
        </authorList>
    </citation>
    <scope>NUCLEOTIDE SEQUENCE [LARGE SCALE GENOMIC DNA]</scope>
    <source>
        <strain evidence="4 5">RG2</strain>
    </source>
</reference>
<feature type="compositionally biased region" description="Pro residues" evidence="1">
    <location>
        <begin position="224"/>
        <end position="244"/>
    </location>
</feature>
<feature type="region of interest" description="Disordered" evidence="1">
    <location>
        <begin position="143"/>
        <end position="250"/>
    </location>
</feature>
<proteinExistence type="predicted"/>
<feature type="compositionally biased region" description="Basic and acidic residues" evidence="1">
    <location>
        <begin position="143"/>
        <end position="155"/>
    </location>
</feature>
<sequence>MIFADKATLLLALLLIPARIYAAPPEFQIDLKELDRQHPAAAPKPAHKPVPKQQKQAPRKKEPAAKAQHEMKKEQAPSGGENVRYTIKPGDHIFKILVGHFGMSNEAAERLVPEIIELNDIKNIKALEVGRTLLIPAAALKGHEAKPGKTEKAKSGEAPSQKPKGAVPRKEATPAPAEAPRAPEPAPGRPEPAVPAPAPAPVVKTAPARKAEPAPAPAVKAEPVPKPAPAPVPAPKPAPAPAPAPAAAQSEPALPVAPTWVCPVNRHDAGSVVDSVLNAVSAAWSRNKIIHSAAGAATPFSIRVDRYFEYKGNRYIISIGENDPYNYTLIRILESAGYRVLMLTGKEDFQTVTEKLLRLAGISPDFGAHALREGSRVTGFLVQQDDAAGRRVVITDTAPPPGHKWVMPAGCGAR</sequence>
<keyword evidence="5" id="KW-1185">Reference proteome</keyword>
<feature type="chain" id="PRO_5045384235" evidence="2">
    <location>
        <begin position="23"/>
        <end position="414"/>
    </location>
</feature>
<feature type="compositionally biased region" description="Basic and acidic residues" evidence="1">
    <location>
        <begin position="59"/>
        <end position="75"/>
    </location>
</feature>
<dbReference type="EMBL" id="CP077683">
    <property type="protein sequence ID" value="QXE89844.1"/>
    <property type="molecule type" value="Genomic_DNA"/>
</dbReference>
<feature type="signal peptide" evidence="2">
    <location>
        <begin position="1"/>
        <end position="22"/>
    </location>
</feature>
<dbReference type="PROSITE" id="PS51782">
    <property type="entry name" value="LYSM"/>
    <property type="match status" value="1"/>
</dbReference>
<evidence type="ECO:0000256" key="1">
    <source>
        <dbReference type="SAM" id="MobiDB-lite"/>
    </source>
</evidence>
<name>A0ABX8LHM0_9BACT</name>
<feature type="domain" description="LysM" evidence="3">
    <location>
        <begin position="83"/>
        <end position="135"/>
    </location>
</feature>
<evidence type="ECO:0000313" key="4">
    <source>
        <dbReference type="EMBL" id="QXE89844.1"/>
    </source>
</evidence>
<evidence type="ECO:0000313" key="5">
    <source>
        <dbReference type="Proteomes" id="UP000683559"/>
    </source>
</evidence>
<accession>A0ABX8LHM0</accession>
<dbReference type="Proteomes" id="UP000683559">
    <property type="component" value="Chromosome"/>
</dbReference>
<dbReference type="Pfam" id="PF01476">
    <property type="entry name" value="LysM"/>
    <property type="match status" value="1"/>
</dbReference>
<dbReference type="RefSeq" id="WP_217286514.1">
    <property type="nucleotide sequence ID" value="NZ_CP077683.1"/>
</dbReference>
<gene>
    <name evidence="4" type="ORF">KP001_15625</name>
</gene>
<feature type="region of interest" description="Disordered" evidence="1">
    <location>
        <begin position="37"/>
        <end position="84"/>
    </location>
</feature>
<feature type="compositionally biased region" description="Pro residues" evidence="1">
    <location>
        <begin position="182"/>
        <end position="200"/>
    </location>
</feature>
<dbReference type="CDD" id="cd00118">
    <property type="entry name" value="LysM"/>
    <property type="match status" value="1"/>
</dbReference>